<comment type="pathway">
    <text evidence="1">Antibiotic biosynthesis.</text>
</comment>
<dbReference type="RefSeq" id="WP_269605273.1">
    <property type="nucleotide sequence ID" value="NZ_JAPWIJ010000005.1"/>
</dbReference>
<dbReference type="Pfam" id="PF14226">
    <property type="entry name" value="DIOX_N"/>
    <property type="match status" value="1"/>
</dbReference>
<keyword evidence="3" id="KW-0479">Metal-binding</keyword>
<keyword evidence="7" id="KW-1185">Reference proteome</keyword>
<dbReference type="InterPro" id="IPR005123">
    <property type="entry name" value="Oxoglu/Fe-dep_dioxygenase_dom"/>
</dbReference>
<evidence type="ECO:0000256" key="2">
    <source>
        <dbReference type="ARBA" id="ARBA00023194"/>
    </source>
</evidence>
<dbReference type="InterPro" id="IPR026992">
    <property type="entry name" value="DIOX_N"/>
</dbReference>
<keyword evidence="3" id="KW-0408">Iron</keyword>
<name>A0ABT4MFF7_9NOCA</name>
<dbReference type="EMBL" id="JAPWIJ010000005">
    <property type="protein sequence ID" value="MCZ4519713.1"/>
    <property type="molecule type" value="Genomic_DNA"/>
</dbReference>
<dbReference type="SUPFAM" id="SSF51197">
    <property type="entry name" value="Clavaminate synthase-like"/>
    <property type="match status" value="1"/>
</dbReference>
<reference evidence="6" key="1">
    <citation type="submission" date="2022-12" db="EMBL/GenBank/DDBJ databases">
        <authorList>
            <person name="Krivoruchko A.V."/>
            <person name="Elkin A."/>
        </authorList>
    </citation>
    <scope>NUCLEOTIDE SEQUENCE</scope>
    <source>
        <strain evidence="6">IEGM 1391</strain>
    </source>
</reference>
<sequence length="345" mass="37069">MHSSSDFTVPVIDISPYVLGDRSPEADAIARRSVASDVDHACSTVGFMQIVGHGIRDDVVAGLASAMDSFFGLDPAQKSAYICPPELNRGYTAPKSETLSLSLGLDSASGMNDYFEAFNVGTGEPNTWPESTGFRSAVELYFAEAARVARTLTGVFADALGESPNLFSRITDQSLDTLRMNNYALDPGTDVPECELTGMSEHTDYGLVTVLWADRVPGLQVLGADRLWHDVQPAEGAMLVNLGDLTARLTNDRWMSTLHRVRPPVSGGTIRRRRSAAFFHDGNLDALIAPLASCVETGAVPRYRPVTVAEHIQAKLAGSRGGTANASATREAERVRRAVTRPAVT</sequence>
<proteinExistence type="inferred from homology"/>
<evidence type="ECO:0000256" key="1">
    <source>
        <dbReference type="ARBA" id="ARBA00004792"/>
    </source>
</evidence>
<evidence type="ECO:0000313" key="6">
    <source>
        <dbReference type="EMBL" id="MCZ4519713.1"/>
    </source>
</evidence>
<dbReference type="Gene3D" id="2.60.120.330">
    <property type="entry name" value="B-lactam Antibiotic, Isopenicillin N Synthase, Chain"/>
    <property type="match status" value="1"/>
</dbReference>
<dbReference type="Pfam" id="PF03171">
    <property type="entry name" value="2OG-FeII_Oxy"/>
    <property type="match status" value="1"/>
</dbReference>
<dbReference type="InterPro" id="IPR044861">
    <property type="entry name" value="IPNS-like_FE2OG_OXY"/>
</dbReference>
<dbReference type="InterPro" id="IPR050231">
    <property type="entry name" value="Iron_ascorbate_oxido_reductase"/>
</dbReference>
<keyword evidence="2" id="KW-0045">Antibiotic biosynthesis</keyword>
<dbReference type="InterPro" id="IPR027443">
    <property type="entry name" value="IPNS-like_sf"/>
</dbReference>
<comment type="similarity">
    <text evidence="3">Belongs to the iron/ascorbate-dependent oxidoreductase family.</text>
</comment>
<evidence type="ECO:0000313" key="7">
    <source>
        <dbReference type="Proteomes" id="UP001081071"/>
    </source>
</evidence>
<evidence type="ECO:0000259" key="5">
    <source>
        <dbReference type="PROSITE" id="PS51471"/>
    </source>
</evidence>
<gene>
    <name evidence="6" type="ORF">O4220_14430</name>
</gene>
<dbReference type="PANTHER" id="PTHR47990">
    <property type="entry name" value="2-OXOGLUTARATE (2OG) AND FE(II)-DEPENDENT OXYGENASE SUPERFAMILY PROTEIN-RELATED"/>
    <property type="match status" value="1"/>
</dbReference>
<dbReference type="PROSITE" id="PS51471">
    <property type="entry name" value="FE2OG_OXY"/>
    <property type="match status" value="1"/>
</dbReference>
<protein>
    <submittedName>
        <fullName evidence="6">Isopenicillin N synthase family oxygenase</fullName>
    </submittedName>
</protein>
<feature type="region of interest" description="Disordered" evidence="4">
    <location>
        <begin position="319"/>
        <end position="345"/>
    </location>
</feature>
<evidence type="ECO:0000256" key="4">
    <source>
        <dbReference type="SAM" id="MobiDB-lite"/>
    </source>
</evidence>
<dbReference type="Proteomes" id="UP001081071">
    <property type="component" value="Unassembled WGS sequence"/>
</dbReference>
<keyword evidence="3" id="KW-0560">Oxidoreductase</keyword>
<evidence type="ECO:0000256" key="3">
    <source>
        <dbReference type="RuleBase" id="RU003682"/>
    </source>
</evidence>
<accession>A0ABT4MFF7</accession>
<comment type="caution">
    <text evidence="6">The sequence shown here is derived from an EMBL/GenBank/DDBJ whole genome shotgun (WGS) entry which is preliminary data.</text>
</comment>
<feature type="domain" description="Fe2OG dioxygenase" evidence="5">
    <location>
        <begin position="174"/>
        <end position="282"/>
    </location>
</feature>
<dbReference type="PRINTS" id="PR00682">
    <property type="entry name" value="IPNSYNTHASE"/>
</dbReference>
<organism evidence="6 7">
    <name type="scientific">Rhodococcus ruber</name>
    <dbReference type="NCBI Taxonomy" id="1830"/>
    <lineage>
        <taxon>Bacteria</taxon>
        <taxon>Bacillati</taxon>
        <taxon>Actinomycetota</taxon>
        <taxon>Actinomycetes</taxon>
        <taxon>Mycobacteriales</taxon>
        <taxon>Nocardiaceae</taxon>
        <taxon>Rhodococcus</taxon>
    </lineage>
</organism>